<comment type="subcellular location">
    <subcellularLocation>
        <location evidence="7">Cytoplasm</location>
    </subcellularLocation>
</comment>
<dbReference type="Gene3D" id="2.30.40.10">
    <property type="entry name" value="Urease, subunit C, domain 1"/>
    <property type="match status" value="1"/>
</dbReference>
<dbReference type="PANTHER" id="PTHR42752">
    <property type="entry name" value="IMIDAZOLONEPROPIONASE"/>
    <property type="match status" value="1"/>
</dbReference>
<keyword evidence="4 7" id="KW-0369">Histidine metabolism</keyword>
<feature type="domain" description="Amidohydrolase-related" evidence="8">
    <location>
        <begin position="69"/>
        <end position="407"/>
    </location>
</feature>
<dbReference type="InterPro" id="IPR032466">
    <property type="entry name" value="Metal_Hydrolase"/>
</dbReference>
<evidence type="ECO:0000259" key="8">
    <source>
        <dbReference type="Pfam" id="PF01979"/>
    </source>
</evidence>
<comment type="function">
    <text evidence="7">Catalyzes the hydrolytic cleavage of the carbon-nitrogen bond in imidazolone-5-propanoate to yield N-formimidoyl-L-glutamate. It is the third step in the universal histidine degradation pathway.</text>
</comment>
<name>A0AAU7VLQ6_9FIRM</name>
<dbReference type="GO" id="GO:0008270">
    <property type="term" value="F:zinc ion binding"/>
    <property type="evidence" value="ECO:0007669"/>
    <property type="project" value="UniProtKB-UniRule"/>
</dbReference>
<dbReference type="NCBIfam" id="TIGR01224">
    <property type="entry name" value="hutI"/>
    <property type="match status" value="1"/>
</dbReference>
<feature type="binding site" evidence="7">
    <location>
        <position position="248"/>
    </location>
    <ligand>
        <name>4-imidazolone-5-propanoate</name>
        <dbReference type="ChEBI" id="CHEBI:77893"/>
    </ligand>
</feature>
<dbReference type="InterPro" id="IPR011059">
    <property type="entry name" value="Metal-dep_hydrolase_composite"/>
</dbReference>
<dbReference type="GO" id="GO:0050480">
    <property type="term" value="F:imidazolonepropionase activity"/>
    <property type="evidence" value="ECO:0007669"/>
    <property type="project" value="UniProtKB-UniRule"/>
</dbReference>
<comment type="pathway">
    <text evidence="7">Amino-acid degradation; L-histidine degradation into L-glutamate; N-formimidoyl-L-glutamate from L-histidine: step 3/3.</text>
</comment>
<feature type="binding site" evidence="7">
    <location>
        <position position="80"/>
    </location>
    <ligand>
        <name>Zn(2+)</name>
        <dbReference type="ChEBI" id="CHEBI:29105"/>
    </ligand>
</feature>
<dbReference type="SUPFAM" id="SSF51556">
    <property type="entry name" value="Metallo-dependent hydrolases"/>
    <property type="match status" value="1"/>
</dbReference>
<sequence>MEKIVIKNANIVTMAGFSHGPQKGKEFGELGVIEGGTLIMSNGKIDKVGKDGEFEIPEDAKVYDVEGRLVTPGLVDPHTHLAHYGSRENEYTWRIEGMPYIDILKNGGGILETVRQNRLATEEQIFEQSMENLKRMISFGVTTVESKSGYGLDWETELKQLKTNKKLQEETDIDIVSTFLGAHAIPTDFKNNPEEFVEKVIEMLPQAKEYATYCDVFCEEGVFTPEQSERILLEAKKHGFKVKLHADEIVPTGGAQLAAKLGADSADHLLCVDEEGMEMMAKEGVVAVLLPGTSFNLMTDKYAPAQSMIEKEVPIALASDFNPGSCPTENPQLIMTLACLNYKLTPAQTLAAYTINAAHSVGMADKIGSIEEGKQGDVVVFDCPNVDYIPYRFGISHTYSVFKKGKLIWEK</sequence>
<dbReference type="EMBL" id="CP158367">
    <property type="protein sequence ID" value="XBX75010.1"/>
    <property type="molecule type" value="Genomic_DNA"/>
</dbReference>
<gene>
    <name evidence="7 9" type="primary">hutI</name>
    <name evidence="9" type="ORF">PRVXT_000103</name>
</gene>
<proteinExistence type="inferred from homology"/>
<dbReference type="RefSeq" id="WP_350343757.1">
    <property type="nucleotide sequence ID" value="NZ_CP158367.1"/>
</dbReference>
<evidence type="ECO:0000256" key="4">
    <source>
        <dbReference type="ARBA" id="ARBA00022808"/>
    </source>
</evidence>
<protein>
    <recommendedName>
        <fullName evidence="1 7">Imidazolonepropionase</fullName>
        <ecNumber evidence="1 7">3.5.2.7</ecNumber>
    </recommendedName>
    <alternativeName>
        <fullName evidence="7">Imidazolone-5-propionate hydrolase</fullName>
    </alternativeName>
</protein>
<keyword evidence="2 7" id="KW-0479">Metal-binding</keyword>
<dbReference type="GO" id="GO:0005737">
    <property type="term" value="C:cytoplasm"/>
    <property type="evidence" value="ECO:0007669"/>
    <property type="project" value="UniProtKB-SubCell"/>
</dbReference>
<evidence type="ECO:0000256" key="7">
    <source>
        <dbReference type="HAMAP-Rule" id="MF_00372"/>
    </source>
</evidence>
<feature type="binding site" evidence="7">
    <location>
        <position position="87"/>
    </location>
    <ligand>
        <name>4-imidazolone-5-propanoate</name>
        <dbReference type="ChEBI" id="CHEBI:77893"/>
    </ligand>
</feature>
<evidence type="ECO:0000313" key="9">
    <source>
        <dbReference type="EMBL" id="XBX75010.1"/>
    </source>
</evidence>
<feature type="binding site" evidence="7">
    <location>
        <position position="325"/>
    </location>
    <ligand>
        <name>4-imidazolone-5-propanoate</name>
        <dbReference type="ChEBI" id="CHEBI:77893"/>
    </ligand>
</feature>
<reference evidence="9" key="2">
    <citation type="submission" date="2024-06" db="EMBL/GenBank/DDBJ databases">
        <authorList>
            <person name="Petrova K.O."/>
            <person name="Toshchakov S.V."/>
            <person name="Boltjanskaja Y.V."/>
            <person name="Kevbrin V."/>
        </authorList>
    </citation>
    <scope>NUCLEOTIDE SEQUENCE</scope>
    <source>
        <strain evidence="9">Z-910T</strain>
    </source>
</reference>
<feature type="binding site" evidence="7">
    <location>
        <position position="322"/>
    </location>
    <ligand>
        <name>N-formimidoyl-L-glutamate</name>
        <dbReference type="ChEBI" id="CHEBI:58928"/>
    </ligand>
</feature>
<feature type="binding site" evidence="7">
    <location>
        <position position="183"/>
    </location>
    <ligand>
        <name>4-imidazolone-5-propanoate</name>
        <dbReference type="ChEBI" id="CHEBI:77893"/>
    </ligand>
</feature>
<feature type="binding site" evidence="7">
    <location>
        <position position="150"/>
    </location>
    <ligand>
        <name>N-formimidoyl-L-glutamate</name>
        <dbReference type="ChEBI" id="CHEBI:58928"/>
    </ligand>
</feature>
<dbReference type="PANTHER" id="PTHR42752:SF1">
    <property type="entry name" value="IMIDAZOLONEPROPIONASE-RELATED"/>
    <property type="match status" value="1"/>
</dbReference>
<comment type="similarity">
    <text evidence="7">Belongs to the metallo-dependent hydrolases superfamily. HutI family.</text>
</comment>
<dbReference type="InterPro" id="IPR005920">
    <property type="entry name" value="HutI"/>
</dbReference>
<dbReference type="SUPFAM" id="SSF51338">
    <property type="entry name" value="Composite domain of metallo-dependent hydrolases"/>
    <property type="match status" value="1"/>
</dbReference>
<dbReference type="Pfam" id="PF01979">
    <property type="entry name" value="Amidohydro_1"/>
    <property type="match status" value="1"/>
</dbReference>
<dbReference type="Gene3D" id="3.20.20.140">
    <property type="entry name" value="Metal-dependent hydrolases"/>
    <property type="match status" value="1"/>
</dbReference>
<feature type="binding site" evidence="7">
    <location>
        <position position="80"/>
    </location>
    <ligand>
        <name>Fe(3+)</name>
        <dbReference type="ChEBI" id="CHEBI:29034"/>
    </ligand>
</feature>
<dbReference type="FunFam" id="3.20.20.140:FF:000007">
    <property type="entry name" value="Imidazolonepropionase"/>
    <property type="match status" value="1"/>
</dbReference>
<evidence type="ECO:0000256" key="2">
    <source>
        <dbReference type="ARBA" id="ARBA00022723"/>
    </source>
</evidence>
<feature type="binding site" evidence="7">
    <location>
        <position position="245"/>
    </location>
    <ligand>
        <name>Fe(3+)</name>
        <dbReference type="ChEBI" id="CHEBI:29034"/>
    </ligand>
</feature>
<reference evidence="9" key="1">
    <citation type="journal article" date="2013" name="Extremophiles">
        <title>Proteinivorax tanatarense gen. nov., sp. nov., an anaerobic, haloalkaliphilic, proteolytic bacterium isolated from a decaying algal bloom, and proposal of Proteinivoraceae fam. nov.</title>
        <authorList>
            <person name="Kevbrin V."/>
            <person name="Boltyanskaya Y."/>
            <person name="Zhilina T."/>
            <person name="Kolganova T."/>
            <person name="Lavrentjeva E."/>
            <person name="Kuznetsov B."/>
        </authorList>
    </citation>
    <scope>NUCLEOTIDE SEQUENCE</scope>
    <source>
        <strain evidence="9">Z-910T</strain>
    </source>
</reference>
<comment type="cofactor">
    <cofactor evidence="7">
        <name>Zn(2+)</name>
        <dbReference type="ChEBI" id="CHEBI:29105"/>
    </cofactor>
    <cofactor evidence="7">
        <name>Fe(3+)</name>
        <dbReference type="ChEBI" id="CHEBI:29034"/>
    </cofactor>
    <text evidence="7">Binds 1 zinc or iron ion per subunit.</text>
</comment>
<dbReference type="CDD" id="cd01296">
    <property type="entry name" value="Imidazolone-5PH"/>
    <property type="match status" value="1"/>
</dbReference>
<dbReference type="EC" id="3.5.2.7" evidence="1 7"/>
<feature type="binding site" evidence="7">
    <location>
        <position position="245"/>
    </location>
    <ligand>
        <name>Zn(2+)</name>
        <dbReference type="ChEBI" id="CHEBI:29105"/>
    </ligand>
</feature>
<feature type="binding site" evidence="7">
    <location>
        <position position="78"/>
    </location>
    <ligand>
        <name>Zn(2+)</name>
        <dbReference type="ChEBI" id="CHEBI:29105"/>
    </ligand>
</feature>
<keyword evidence="3 7" id="KW-0378">Hydrolase</keyword>
<keyword evidence="6 7" id="KW-0408">Iron</keyword>
<dbReference type="AlphaFoldDB" id="A0AAU7VLQ6"/>
<evidence type="ECO:0000256" key="3">
    <source>
        <dbReference type="ARBA" id="ARBA00022801"/>
    </source>
</evidence>
<comment type="catalytic activity">
    <reaction evidence="7">
        <text>4-imidazolone-5-propanoate + H2O = N-formimidoyl-L-glutamate</text>
        <dbReference type="Rhea" id="RHEA:23660"/>
        <dbReference type="ChEBI" id="CHEBI:15377"/>
        <dbReference type="ChEBI" id="CHEBI:58928"/>
        <dbReference type="ChEBI" id="CHEBI:77893"/>
        <dbReference type="EC" id="3.5.2.7"/>
    </reaction>
</comment>
<dbReference type="GO" id="GO:0019556">
    <property type="term" value="P:L-histidine catabolic process to glutamate and formamide"/>
    <property type="evidence" value="ECO:0007669"/>
    <property type="project" value="UniProtKB-UniRule"/>
</dbReference>
<feature type="binding site" evidence="7">
    <location>
        <position position="324"/>
    </location>
    <ligand>
        <name>N-formimidoyl-L-glutamate</name>
        <dbReference type="ChEBI" id="CHEBI:58928"/>
    </ligand>
</feature>
<dbReference type="GO" id="GO:0005506">
    <property type="term" value="F:iron ion binding"/>
    <property type="evidence" value="ECO:0007669"/>
    <property type="project" value="UniProtKB-UniRule"/>
</dbReference>
<keyword evidence="7" id="KW-0963">Cytoplasm</keyword>
<accession>A0AAU7VLQ6</accession>
<feature type="binding site" evidence="7">
    <location>
        <position position="78"/>
    </location>
    <ligand>
        <name>Fe(3+)</name>
        <dbReference type="ChEBI" id="CHEBI:29034"/>
    </ligand>
</feature>
<evidence type="ECO:0000256" key="6">
    <source>
        <dbReference type="ARBA" id="ARBA00023004"/>
    </source>
</evidence>
<keyword evidence="5 7" id="KW-0862">Zinc</keyword>
<feature type="binding site" evidence="7">
    <location>
        <position position="320"/>
    </location>
    <ligand>
        <name>Fe(3+)</name>
        <dbReference type="ChEBI" id="CHEBI:29034"/>
    </ligand>
</feature>
<dbReference type="InterPro" id="IPR006680">
    <property type="entry name" value="Amidohydro-rel"/>
</dbReference>
<feature type="binding site" evidence="7">
    <location>
        <position position="150"/>
    </location>
    <ligand>
        <name>4-imidazolone-5-propanoate</name>
        <dbReference type="ChEBI" id="CHEBI:77893"/>
    </ligand>
</feature>
<evidence type="ECO:0000256" key="1">
    <source>
        <dbReference type="ARBA" id="ARBA00012864"/>
    </source>
</evidence>
<feature type="binding site" evidence="7">
    <location>
        <position position="320"/>
    </location>
    <ligand>
        <name>Zn(2+)</name>
        <dbReference type="ChEBI" id="CHEBI:29105"/>
    </ligand>
</feature>
<dbReference type="HAMAP" id="MF_00372">
    <property type="entry name" value="HutI"/>
    <property type="match status" value="1"/>
</dbReference>
<evidence type="ECO:0000256" key="5">
    <source>
        <dbReference type="ARBA" id="ARBA00022833"/>
    </source>
</evidence>
<organism evidence="9">
    <name type="scientific">Proteinivorax tanatarense</name>
    <dbReference type="NCBI Taxonomy" id="1260629"/>
    <lineage>
        <taxon>Bacteria</taxon>
        <taxon>Bacillati</taxon>
        <taxon>Bacillota</taxon>
        <taxon>Clostridia</taxon>
        <taxon>Eubacteriales</taxon>
        <taxon>Proteinivoracaceae</taxon>
        <taxon>Proteinivorax</taxon>
    </lineage>
</organism>